<gene>
    <name evidence="1" type="ORF">ADS77_03260</name>
</gene>
<evidence type="ECO:0000313" key="2">
    <source>
        <dbReference type="Proteomes" id="UP000037848"/>
    </source>
</evidence>
<dbReference type="OrthoDB" id="6277575at2"/>
<protein>
    <submittedName>
        <fullName evidence="1">Uncharacterized protein</fullName>
    </submittedName>
</protein>
<dbReference type="EMBL" id="LHPH01000003">
    <property type="protein sequence ID" value="KPH64841.1"/>
    <property type="molecule type" value="Genomic_DNA"/>
</dbReference>
<name>A0A0N0M158_9GAMM</name>
<reference evidence="1 2" key="1">
    <citation type="submission" date="2015-08" db="EMBL/GenBank/DDBJ databases">
        <title>Draft Genome Sequence of Pseudoalteromonas porphyrae UCD-SED14.</title>
        <authorList>
            <person name="Coil D.A."/>
            <person name="Jospin G."/>
            <person name="Lee R.D."/>
            <person name="Eisen J.A."/>
        </authorList>
    </citation>
    <scope>NUCLEOTIDE SEQUENCE [LARGE SCALE GENOMIC DNA]</scope>
    <source>
        <strain evidence="1 2">UCD-SED14</strain>
    </source>
</reference>
<evidence type="ECO:0000313" key="1">
    <source>
        <dbReference type="EMBL" id="KPH64841.1"/>
    </source>
</evidence>
<proteinExistence type="predicted"/>
<dbReference type="AlphaFoldDB" id="A0A0N0M158"/>
<keyword evidence="2" id="KW-1185">Reference proteome</keyword>
<organism evidence="1 2">
    <name type="scientific">Pseudoalteromonas porphyrae</name>
    <dbReference type="NCBI Taxonomy" id="187330"/>
    <lineage>
        <taxon>Bacteria</taxon>
        <taxon>Pseudomonadati</taxon>
        <taxon>Pseudomonadota</taxon>
        <taxon>Gammaproteobacteria</taxon>
        <taxon>Alteromonadales</taxon>
        <taxon>Pseudoalteromonadaceae</taxon>
        <taxon>Pseudoalteromonas</taxon>
    </lineage>
</organism>
<accession>A0A0N0M158</accession>
<dbReference type="Proteomes" id="UP000037848">
    <property type="component" value="Unassembled WGS sequence"/>
</dbReference>
<sequence>MAAFTASQASVTNGSKVVTINSGESIANVRQGDFLFLAGFLVEINRGYLGSASQQYIELVNNWANSNQSNQKAVVIPTTGDFRAAVDAINNANKNVNDNFVAMQNWQTKMGAVTFVNQDGSTTTVKTLKQIEADNATQMDAYHPYPWAMRKVEFEARRAANNEKYAASGFVHKGKQYANTNVEHVNSGLWIYKENSGYERDNFFLGCNSSSGIGESKSATPILNMCGVLFNITLLSENNSILNVRVKLPPPEEGLRTYDTAIGVSVTHASLATAFASETTTNKVVLNRKDAWGFEAFLREITPSDPMVYKRGIIQGLGATINGVTTTIDYTRPLSYYAWYLGDTSTRGRGVDWLTATEQQRKTIASDPENNIFFDDSTGKFYQWCLRGRSFAGAGNGDWQVIDSSSSGGLLAFSVSSPVKRISPQGIQDVGLDFSSAPYFYNNNHPNGDQEYGHFSSKNTDGSTYTSVGVNGQCHILICGTLSRLNRGAYHPSLNPYGADRFVRASSPASGGDLWYVTTQEYNTQYDCFEKEENGGARSNKDFGLKAHGASGRPDARYVDAIYKSGFGGFSRDMRYSAWGLKPDDFGDADLKIKSGQYLGQVESSMSKVGTVTTSGSVYSDNLTKLIISNQRFSSEFADWEGFGLNSPAAEIPLPDCYIIDKNGEAHGIKHVAIRLSSNSSCYVVGNVADKFTNGTYHIVVARTDLLPKVGGEYTHTEVQGPLARIAACEDLKDGWFGSYNPNLPDGVKDSFGLTRPYSGSGADITRTYTVNNGVTWTSSKIAISDVVNNTTTFSNMPVHQVTIYQYKTKAKMTNHGSNSEPLGFTKGLGDVFVSSRCREETARGLGYSLISKVLTSQNSSSTGKDHEILKLKRLQLGDGLKELIGVNAFISEHEQIDIVAPTNNSPALKSLNYNVIENQQGFINYVYTELKHDGTDWGDDGKIHIVDGQSTMLDENGNTVLVGTARCVEPLGWIKNDK</sequence>
<dbReference type="RefSeq" id="WP_054452956.1">
    <property type="nucleotide sequence ID" value="NZ_LHPH01000003.1"/>
</dbReference>
<comment type="caution">
    <text evidence="1">The sequence shown here is derived from an EMBL/GenBank/DDBJ whole genome shotgun (WGS) entry which is preliminary data.</text>
</comment>
<dbReference type="PATRIC" id="fig|187330.3.peg.1689"/>